<dbReference type="PANTHER" id="PTHR33288:SF10">
    <property type="entry name" value="CYTOCHROME F"/>
    <property type="match status" value="1"/>
</dbReference>
<keyword evidence="10" id="KW-1185">Reference proteome</keyword>
<dbReference type="OMA" id="NCPLANK"/>
<dbReference type="Gene3D" id="2.60.40.830">
    <property type="entry name" value="Cytochrome f large domain"/>
    <property type="match status" value="1"/>
</dbReference>
<dbReference type="Pfam" id="PF16639">
    <property type="entry name" value="Apocytochr_F_N"/>
    <property type="match status" value="1"/>
</dbReference>
<keyword evidence="6" id="KW-0793">Thylakoid</keyword>
<protein>
    <submittedName>
        <fullName evidence="9">Apocytochrome f</fullName>
    </submittedName>
</protein>
<dbReference type="AlphaFoldDB" id="A0A151S0H1"/>
<evidence type="ECO:0000256" key="5">
    <source>
        <dbReference type="ARBA" id="ARBA00022989"/>
    </source>
</evidence>
<feature type="domain" description="Cytochrome f large" evidence="8">
    <location>
        <begin position="1"/>
        <end position="53"/>
    </location>
</feature>
<dbReference type="GO" id="GO:0020037">
    <property type="term" value="F:heme binding"/>
    <property type="evidence" value="ECO:0007669"/>
    <property type="project" value="InterPro"/>
</dbReference>
<keyword evidence="7" id="KW-0472">Membrane</keyword>
<evidence type="ECO:0000313" key="9">
    <source>
        <dbReference type="EMBL" id="KYP48300.1"/>
    </source>
</evidence>
<comment type="subcellular location">
    <subcellularLocation>
        <location evidence="1">Membrane</location>
    </subcellularLocation>
</comment>
<evidence type="ECO:0000256" key="2">
    <source>
        <dbReference type="ARBA" id="ARBA00022531"/>
    </source>
</evidence>
<dbReference type="GO" id="GO:0009535">
    <property type="term" value="C:chloroplast thylakoid membrane"/>
    <property type="evidence" value="ECO:0007669"/>
    <property type="project" value="TreeGrafter"/>
</dbReference>
<evidence type="ECO:0000256" key="3">
    <source>
        <dbReference type="ARBA" id="ARBA00022640"/>
    </source>
</evidence>
<dbReference type="GO" id="GO:0015979">
    <property type="term" value="P:photosynthesis"/>
    <property type="evidence" value="ECO:0007669"/>
    <property type="project" value="UniProtKB-KW"/>
</dbReference>
<organism evidence="9 10">
    <name type="scientific">Cajanus cajan</name>
    <name type="common">Pigeon pea</name>
    <name type="synonym">Cajanus indicus</name>
    <dbReference type="NCBI Taxonomy" id="3821"/>
    <lineage>
        <taxon>Eukaryota</taxon>
        <taxon>Viridiplantae</taxon>
        <taxon>Streptophyta</taxon>
        <taxon>Embryophyta</taxon>
        <taxon>Tracheophyta</taxon>
        <taxon>Spermatophyta</taxon>
        <taxon>Magnoliopsida</taxon>
        <taxon>eudicotyledons</taxon>
        <taxon>Gunneridae</taxon>
        <taxon>Pentapetalae</taxon>
        <taxon>rosids</taxon>
        <taxon>fabids</taxon>
        <taxon>Fabales</taxon>
        <taxon>Fabaceae</taxon>
        <taxon>Papilionoideae</taxon>
        <taxon>50 kb inversion clade</taxon>
        <taxon>NPAAA clade</taxon>
        <taxon>indigoferoid/millettioid clade</taxon>
        <taxon>Phaseoleae</taxon>
        <taxon>Cajanus</taxon>
    </lineage>
</organism>
<dbReference type="EMBL" id="KQ483503">
    <property type="protein sequence ID" value="KYP48300.1"/>
    <property type="molecule type" value="Genomic_DNA"/>
</dbReference>
<evidence type="ECO:0000256" key="4">
    <source>
        <dbReference type="ARBA" id="ARBA00022692"/>
    </source>
</evidence>
<dbReference type="InterPro" id="IPR024094">
    <property type="entry name" value="Cyt_f_lg_dom"/>
</dbReference>
<dbReference type="GO" id="GO:0005506">
    <property type="term" value="F:iron ion binding"/>
    <property type="evidence" value="ECO:0007669"/>
    <property type="project" value="InterPro"/>
</dbReference>
<dbReference type="InterPro" id="IPR036826">
    <property type="entry name" value="Cyt_f_lg_dom_sf"/>
</dbReference>
<keyword evidence="2" id="KW-0602">Photosynthesis</keyword>
<dbReference type="SUPFAM" id="SSF49441">
    <property type="entry name" value="Cytochrome f, large domain"/>
    <property type="match status" value="1"/>
</dbReference>
<keyword evidence="5" id="KW-1133">Transmembrane helix</keyword>
<evidence type="ECO:0000256" key="1">
    <source>
        <dbReference type="ARBA" id="ARBA00004370"/>
    </source>
</evidence>
<dbReference type="InterPro" id="IPR002325">
    <property type="entry name" value="Cyt_f"/>
</dbReference>
<evidence type="ECO:0000256" key="7">
    <source>
        <dbReference type="ARBA" id="ARBA00023136"/>
    </source>
</evidence>
<dbReference type="Gramene" id="C.cajan_29762.t">
    <property type="protein sequence ID" value="C.cajan_29762.t.cds1"/>
    <property type="gene ID" value="C.cajan_29762"/>
</dbReference>
<evidence type="ECO:0000313" key="10">
    <source>
        <dbReference type="Proteomes" id="UP000075243"/>
    </source>
</evidence>
<name>A0A151S0H1_CAJCA</name>
<keyword evidence="4" id="KW-0812">Transmembrane</keyword>
<keyword evidence="3" id="KW-0934">Plastid</keyword>
<gene>
    <name evidence="9" type="ORF">KK1_029992</name>
</gene>
<feature type="non-terminal residue" evidence="9">
    <location>
        <position position="1"/>
    </location>
</feature>
<dbReference type="Proteomes" id="UP000075243">
    <property type="component" value="Unassembled WGS sequence"/>
</dbReference>
<dbReference type="PANTHER" id="PTHR33288">
    <property type="match status" value="1"/>
</dbReference>
<evidence type="ECO:0000259" key="8">
    <source>
        <dbReference type="Pfam" id="PF16639"/>
    </source>
</evidence>
<dbReference type="PROSITE" id="PS51010">
    <property type="entry name" value="CYTF"/>
    <property type="match status" value="1"/>
</dbReference>
<reference evidence="9" key="1">
    <citation type="journal article" date="2012" name="Nat. Biotechnol.">
        <title>Draft genome sequence of pigeonpea (Cajanus cajan), an orphan legume crop of resource-poor farmers.</title>
        <authorList>
            <person name="Varshney R.K."/>
            <person name="Chen W."/>
            <person name="Li Y."/>
            <person name="Bharti A.K."/>
            <person name="Saxena R.K."/>
            <person name="Schlueter J.A."/>
            <person name="Donoghue M.T."/>
            <person name="Azam S."/>
            <person name="Fan G."/>
            <person name="Whaley A.M."/>
            <person name="Farmer A.D."/>
            <person name="Sheridan J."/>
            <person name="Iwata A."/>
            <person name="Tuteja R."/>
            <person name="Penmetsa R.V."/>
            <person name="Wu W."/>
            <person name="Upadhyaya H.D."/>
            <person name="Yang S.P."/>
            <person name="Shah T."/>
            <person name="Saxena K.B."/>
            <person name="Michael T."/>
            <person name="McCombie W.R."/>
            <person name="Yang B."/>
            <person name="Zhang G."/>
            <person name="Yang H."/>
            <person name="Wang J."/>
            <person name="Spillane C."/>
            <person name="Cook D.R."/>
            <person name="May G.D."/>
            <person name="Xu X."/>
            <person name="Jackson S.A."/>
        </authorList>
    </citation>
    <scope>NUCLEOTIDE SEQUENCE [LARGE SCALE GENOMIC DNA]</scope>
</reference>
<dbReference type="GO" id="GO:0009055">
    <property type="term" value="F:electron transfer activity"/>
    <property type="evidence" value="ECO:0007669"/>
    <property type="project" value="InterPro"/>
</dbReference>
<accession>A0A151S0H1</accession>
<dbReference type="STRING" id="3821.A0A151S0H1"/>
<dbReference type="PRINTS" id="PR00610">
    <property type="entry name" value="CYTOCHROMEF"/>
</dbReference>
<sequence>EAIGRIVYATCHLANKLVDIDVLQVVLPNIIFKVVALIPYDMQVKQVLDNDKTFQKN</sequence>
<proteinExistence type="predicted"/>
<evidence type="ECO:0000256" key="6">
    <source>
        <dbReference type="ARBA" id="ARBA00023078"/>
    </source>
</evidence>